<protein>
    <submittedName>
        <fullName evidence="1">Uncharacterized protein</fullName>
    </submittedName>
</protein>
<accession>A0ABR6KI49</accession>
<keyword evidence="2" id="KW-1185">Reference proteome</keyword>
<evidence type="ECO:0000313" key="2">
    <source>
        <dbReference type="Proteomes" id="UP000533637"/>
    </source>
</evidence>
<dbReference type="Proteomes" id="UP000533637">
    <property type="component" value="Unassembled WGS sequence"/>
</dbReference>
<sequence>MKTLRELHAFYFILCFVLCSCHTQDTYRWKNQDNRMVLMSGKTIVGELNPSVTKGMNRTDQIEKLDSCTFKITSRYIALENIERARICLDFVHRSASDYWMIPSVSYNGNNWGRGKEPKGAQQNGEWRTYSYRSTPIPGATYSEGARFAVAMWSDVPQNEKESFSCSLMPDKQTTTHRLVWPEEEKPVMYAARDRYKPGYQKQEKLSAGDTITLTAYLTVSDLQPHHYAIRHFLREAWDRADKQGTDIYPPEKIWNLGLRYAKEYLWVEDGAFRGFTIGFSPDKSGGWSKRKGYEIGWCGQNASFANSLLFDYIKYKNKESLEKGLATLDAWAKLCQLPNGLFITNYDRVSNQKNLNDNIVLDACNLGTAALNYFEAADLVKACGLYRPEYERLAFGICDFAKNDQQTNGVYARGWYSNGECFYREGTIGCFLVPPMLEAFTRSKDSTYFVSGTRAYDHYVSELKTKGYSTAGALDTWCIDKESSISLLRSALKLYKLTNNKEYLDDAVAISYYLSTWLWHYNGVYPEDDNFTQYNYKTFGGTSVSVQHHHLDPYALFWVPEWLELAKLTGDGQWKEKAIAIWNNGCQLISDGTLVINGRVRPVGSQNEAYLQSHWNWDAAPRFDRINSWLVAWPGAFRLETLRKLDAIDLPQIE</sequence>
<organism evidence="1 2">
    <name type="scientific">Parabacteroides faecis</name>
    <dbReference type="NCBI Taxonomy" id="1217282"/>
    <lineage>
        <taxon>Bacteria</taxon>
        <taxon>Pseudomonadati</taxon>
        <taxon>Bacteroidota</taxon>
        <taxon>Bacteroidia</taxon>
        <taxon>Bacteroidales</taxon>
        <taxon>Tannerellaceae</taxon>
        <taxon>Parabacteroides</taxon>
    </lineage>
</organism>
<dbReference type="EMBL" id="JACHOC010000002">
    <property type="protein sequence ID" value="MBB4621008.1"/>
    <property type="molecule type" value="Genomic_DNA"/>
</dbReference>
<evidence type="ECO:0000313" key="1">
    <source>
        <dbReference type="EMBL" id="MBB4621008.1"/>
    </source>
</evidence>
<dbReference type="PROSITE" id="PS51257">
    <property type="entry name" value="PROKAR_LIPOPROTEIN"/>
    <property type="match status" value="1"/>
</dbReference>
<dbReference type="RefSeq" id="WP_229800970.1">
    <property type="nucleotide sequence ID" value="NZ_BMPB01000003.1"/>
</dbReference>
<name>A0ABR6KI49_9BACT</name>
<dbReference type="InterPro" id="IPR008928">
    <property type="entry name" value="6-hairpin_glycosidase_sf"/>
</dbReference>
<reference evidence="1 2" key="1">
    <citation type="submission" date="2020-08" db="EMBL/GenBank/DDBJ databases">
        <title>Genomic Encyclopedia of Type Strains, Phase IV (KMG-IV): sequencing the most valuable type-strain genomes for metagenomic binning, comparative biology and taxonomic classification.</title>
        <authorList>
            <person name="Goeker M."/>
        </authorList>
    </citation>
    <scope>NUCLEOTIDE SEQUENCE [LARGE SCALE GENOMIC DNA]</scope>
    <source>
        <strain evidence="1 2">DSM 102983</strain>
    </source>
</reference>
<dbReference type="SUPFAM" id="SSF48208">
    <property type="entry name" value="Six-hairpin glycosidases"/>
    <property type="match status" value="1"/>
</dbReference>
<proteinExistence type="predicted"/>
<comment type="caution">
    <text evidence="1">The sequence shown here is derived from an EMBL/GenBank/DDBJ whole genome shotgun (WGS) entry which is preliminary data.</text>
</comment>
<gene>
    <name evidence="1" type="ORF">GGQ57_000902</name>
</gene>